<dbReference type="Proteomes" id="UP000015354">
    <property type="component" value="Unassembled WGS sequence"/>
</dbReference>
<dbReference type="InterPro" id="IPR001179">
    <property type="entry name" value="PPIase_FKBP_dom"/>
</dbReference>
<evidence type="ECO:0000313" key="10">
    <source>
        <dbReference type="Proteomes" id="UP000015354"/>
    </source>
</evidence>
<evidence type="ECO:0000256" key="1">
    <source>
        <dbReference type="ARBA" id="ARBA00000971"/>
    </source>
</evidence>
<evidence type="ECO:0000259" key="8">
    <source>
        <dbReference type="PROSITE" id="PS50059"/>
    </source>
</evidence>
<reference evidence="9 10" key="1">
    <citation type="journal article" date="2013" name="PLoS ONE">
        <title>Predicting the Proteins of Angomonas deanei, Strigomonas culicis and Their Respective Endosymbionts Reveals New Aspects of the Trypanosomatidae Family.</title>
        <authorList>
            <person name="Motta M.C."/>
            <person name="Martins A.C."/>
            <person name="de Souza S.S."/>
            <person name="Catta-Preta C.M."/>
            <person name="Silva R."/>
            <person name="Klein C.C."/>
            <person name="de Almeida L.G."/>
            <person name="de Lima Cunha O."/>
            <person name="Ciapina L.P."/>
            <person name="Brocchi M."/>
            <person name="Colabardini A.C."/>
            <person name="de Araujo Lima B."/>
            <person name="Machado C.R."/>
            <person name="de Almeida Soares C.M."/>
            <person name="Probst C.M."/>
            <person name="de Menezes C.B."/>
            <person name="Thompson C.E."/>
            <person name="Bartholomeu D.C."/>
            <person name="Gradia D.F."/>
            <person name="Pavoni D.P."/>
            <person name="Grisard E.C."/>
            <person name="Fantinatti-Garboggini F."/>
            <person name="Marchini F.K."/>
            <person name="Rodrigues-Luiz G.F."/>
            <person name="Wagner G."/>
            <person name="Goldman G.H."/>
            <person name="Fietto J.L."/>
            <person name="Elias M.C."/>
            <person name="Goldman M.H."/>
            <person name="Sagot M.F."/>
            <person name="Pereira M."/>
            <person name="Stoco P.H."/>
            <person name="de Mendonca-Neto R.P."/>
            <person name="Teixeira S.M."/>
            <person name="Maciel T.E."/>
            <person name="de Oliveira Mendes T.A."/>
            <person name="Urmenyi T.P."/>
            <person name="de Souza W."/>
            <person name="Schenkman S."/>
            <person name="de Vasconcelos A.T."/>
        </authorList>
    </citation>
    <scope>NUCLEOTIDE SEQUENCE [LARGE SCALE GENOMIC DNA]</scope>
</reference>
<dbReference type="InterPro" id="IPR046357">
    <property type="entry name" value="PPIase_dom_sf"/>
</dbReference>
<evidence type="ECO:0000256" key="7">
    <source>
        <dbReference type="PROSITE-ProRule" id="PRU00277"/>
    </source>
</evidence>
<dbReference type="OrthoDB" id="1902587at2759"/>
<comment type="similarity">
    <text evidence="2">Belongs to the FKBP-type PPIase family.</text>
</comment>
<dbReference type="GO" id="GO:0003755">
    <property type="term" value="F:peptidyl-prolyl cis-trans isomerase activity"/>
    <property type="evidence" value="ECO:0007669"/>
    <property type="project" value="UniProtKB-KW"/>
</dbReference>
<proteinExistence type="inferred from homology"/>
<dbReference type="EMBL" id="ATMH01000326">
    <property type="protein sequence ID" value="EPY36948.1"/>
    <property type="molecule type" value="Genomic_DNA"/>
</dbReference>
<sequence>MEAEGQQFFAKIDETSGVHKLPSGMRFKVLQKVANTENVSSPNVNDPCAVLYHGTLISGKVFDSSMNPQKPSRFAPSQVIKGWTEALQYMVEGEEWEVYLPPDLAYGSRGAGGVIPPNATLIFKIQLLKVLSGGKKGAEGHSSLEKALSASYDSL</sequence>
<evidence type="ECO:0000256" key="6">
    <source>
        <dbReference type="ARBA" id="ARBA00023235"/>
    </source>
</evidence>
<gene>
    <name evidence="9" type="ORF">STCU_00326</name>
</gene>
<accession>S9V7X4</accession>
<dbReference type="SUPFAM" id="SSF54534">
    <property type="entry name" value="FKBP-like"/>
    <property type="match status" value="1"/>
</dbReference>
<evidence type="ECO:0000313" key="9">
    <source>
        <dbReference type="EMBL" id="EPY36948.1"/>
    </source>
</evidence>
<dbReference type="FunFam" id="3.10.50.40:FF:000045">
    <property type="entry name" value="Peptidyl-prolyl cis-trans isomerase"/>
    <property type="match status" value="1"/>
</dbReference>
<dbReference type="PANTHER" id="PTHR43811">
    <property type="entry name" value="FKBP-TYPE PEPTIDYL-PROLYL CIS-TRANS ISOMERASE FKPA"/>
    <property type="match status" value="1"/>
</dbReference>
<dbReference type="PANTHER" id="PTHR43811:SF19">
    <property type="entry name" value="39 KDA FK506-BINDING NUCLEAR PROTEIN"/>
    <property type="match status" value="1"/>
</dbReference>
<organism evidence="9 10">
    <name type="scientific">Strigomonas culicis</name>
    <dbReference type="NCBI Taxonomy" id="28005"/>
    <lineage>
        <taxon>Eukaryota</taxon>
        <taxon>Discoba</taxon>
        <taxon>Euglenozoa</taxon>
        <taxon>Kinetoplastea</taxon>
        <taxon>Metakinetoplastina</taxon>
        <taxon>Trypanosomatida</taxon>
        <taxon>Trypanosomatidae</taxon>
        <taxon>Strigomonadinae</taxon>
        <taxon>Strigomonas</taxon>
    </lineage>
</organism>
<dbReference type="Gene3D" id="3.10.50.40">
    <property type="match status" value="1"/>
</dbReference>
<name>S9V7X4_9TRYP</name>
<keyword evidence="10" id="KW-1185">Reference proteome</keyword>
<dbReference type="EC" id="5.2.1.8" evidence="3 7"/>
<keyword evidence="5 7" id="KW-0697">Rotamase</keyword>
<evidence type="ECO:0000256" key="4">
    <source>
        <dbReference type="ARBA" id="ARBA00022729"/>
    </source>
</evidence>
<keyword evidence="6 7" id="KW-0413">Isomerase</keyword>
<dbReference type="Pfam" id="PF00254">
    <property type="entry name" value="FKBP_C"/>
    <property type="match status" value="1"/>
</dbReference>
<evidence type="ECO:0000256" key="5">
    <source>
        <dbReference type="ARBA" id="ARBA00023110"/>
    </source>
</evidence>
<dbReference type="PROSITE" id="PS50059">
    <property type="entry name" value="FKBP_PPIASE"/>
    <property type="match status" value="1"/>
</dbReference>
<keyword evidence="4" id="KW-0732">Signal</keyword>
<evidence type="ECO:0000256" key="2">
    <source>
        <dbReference type="ARBA" id="ARBA00006577"/>
    </source>
</evidence>
<comment type="caution">
    <text evidence="9">The sequence shown here is derived from an EMBL/GenBank/DDBJ whole genome shotgun (WGS) entry which is preliminary data.</text>
</comment>
<dbReference type="AlphaFoldDB" id="S9V7X4"/>
<feature type="domain" description="PPIase FKBP-type" evidence="8">
    <location>
        <begin position="45"/>
        <end position="131"/>
    </location>
</feature>
<protein>
    <recommendedName>
        <fullName evidence="3 7">peptidylprolyl isomerase</fullName>
        <ecNumber evidence="3 7">5.2.1.8</ecNumber>
    </recommendedName>
</protein>
<evidence type="ECO:0000256" key="3">
    <source>
        <dbReference type="ARBA" id="ARBA00013194"/>
    </source>
</evidence>
<comment type="catalytic activity">
    <reaction evidence="1 7">
        <text>[protein]-peptidylproline (omega=180) = [protein]-peptidylproline (omega=0)</text>
        <dbReference type="Rhea" id="RHEA:16237"/>
        <dbReference type="Rhea" id="RHEA-COMP:10747"/>
        <dbReference type="Rhea" id="RHEA-COMP:10748"/>
        <dbReference type="ChEBI" id="CHEBI:83833"/>
        <dbReference type="ChEBI" id="CHEBI:83834"/>
        <dbReference type="EC" id="5.2.1.8"/>
    </reaction>
</comment>